<organism evidence="1 2">
    <name type="scientific">Planomicrobium stackebrandtii</name>
    <dbReference type="NCBI Taxonomy" id="253160"/>
    <lineage>
        <taxon>Bacteria</taxon>
        <taxon>Bacillati</taxon>
        <taxon>Bacillota</taxon>
        <taxon>Bacilli</taxon>
        <taxon>Bacillales</taxon>
        <taxon>Caryophanaceae</taxon>
        <taxon>Planomicrobium</taxon>
    </lineage>
</organism>
<reference evidence="1 2" key="1">
    <citation type="submission" date="2023-07" db="EMBL/GenBank/DDBJ databases">
        <title>Genomic Encyclopedia of Type Strains, Phase IV (KMG-IV): sequencing the most valuable type-strain genomes for metagenomic binning, comparative biology and taxonomic classification.</title>
        <authorList>
            <person name="Goeker M."/>
        </authorList>
    </citation>
    <scope>NUCLEOTIDE SEQUENCE [LARGE SCALE GENOMIC DNA]</scope>
    <source>
        <strain evidence="1 2">DSM 16419</strain>
    </source>
</reference>
<protein>
    <submittedName>
        <fullName evidence="1">Uncharacterized protein</fullName>
    </submittedName>
</protein>
<dbReference type="Proteomes" id="UP001241988">
    <property type="component" value="Unassembled WGS sequence"/>
</dbReference>
<sequence>MKTMSLIGGIDLYAFNKRFKSEVSPAGRSVFFLSENGRGIELEHAKTLLAENQILTVKEIYVGRSSSTVEFEEFPGRKFNTVMFADLDDSEEEEEDDLWLPF</sequence>
<gene>
    <name evidence="1" type="ORF">QOZ98_000530</name>
</gene>
<comment type="caution">
    <text evidence="1">The sequence shown here is derived from an EMBL/GenBank/DDBJ whole genome shotgun (WGS) entry which is preliminary data.</text>
</comment>
<dbReference type="EMBL" id="JAUSWB010000001">
    <property type="protein sequence ID" value="MDQ0427705.1"/>
    <property type="molecule type" value="Genomic_DNA"/>
</dbReference>
<proteinExistence type="predicted"/>
<evidence type="ECO:0000313" key="1">
    <source>
        <dbReference type="EMBL" id="MDQ0427705.1"/>
    </source>
</evidence>
<dbReference type="RefSeq" id="WP_308785976.1">
    <property type="nucleotide sequence ID" value="NZ_JAUSWB010000001.1"/>
</dbReference>
<evidence type="ECO:0000313" key="2">
    <source>
        <dbReference type="Proteomes" id="UP001241988"/>
    </source>
</evidence>
<accession>A0ABU0GSY4</accession>
<name>A0ABU0GSY4_9BACL</name>
<keyword evidence="2" id="KW-1185">Reference proteome</keyword>